<evidence type="ECO:0000313" key="2">
    <source>
        <dbReference type="Proteomes" id="UP000784294"/>
    </source>
</evidence>
<comment type="caution">
    <text evidence="1">The sequence shown here is derived from an EMBL/GenBank/DDBJ whole genome shotgun (WGS) entry which is preliminary data.</text>
</comment>
<evidence type="ECO:0000313" key="1">
    <source>
        <dbReference type="EMBL" id="VEL15512.1"/>
    </source>
</evidence>
<protein>
    <submittedName>
        <fullName evidence="1">Uncharacterized protein</fullName>
    </submittedName>
</protein>
<organism evidence="1 2">
    <name type="scientific">Protopolystoma xenopodis</name>
    <dbReference type="NCBI Taxonomy" id="117903"/>
    <lineage>
        <taxon>Eukaryota</taxon>
        <taxon>Metazoa</taxon>
        <taxon>Spiralia</taxon>
        <taxon>Lophotrochozoa</taxon>
        <taxon>Platyhelminthes</taxon>
        <taxon>Monogenea</taxon>
        <taxon>Polyopisthocotylea</taxon>
        <taxon>Polystomatidea</taxon>
        <taxon>Polystomatidae</taxon>
        <taxon>Protopolystoma</taxon>
    </lineage>
</organism>
<proteinExistence type="predicted"/>
<name>A0A3S5CKC7_9PLAT</name>
<dbReference type="OrthoDB" id="10063861at2759"/>
<gene>
    <name evidence="1" type="ORF">PXEA_LOCUS8952</name>
</gene>
<dbReference type="EMBL" id="CAAALY010024849">
    <property type="protein sequence ID" value="VEL15512.1"/>
    <property type="molecule type" value="Genomic_DNA"/>
</dbReference>
<accession>A0A3S5CKC7</accession>
<keyword evidence="2" id="KW-1185">Reference proteome</keyword>
<dbReference type="Proteomes" id="UP000784294">
    <property type="component" value="Unassembled WGS sequence"/>
</dbReference>
<dbReference type="AlphaFoldDB" id="A0A3S5CKC7"/>
<sequence>MTRTRVLSCLRVGCSTAGSQAGTGGIGVNATMFGAQTICPESSTPNAIAGSCAWVTGGVFTSISAAAQHNFTTAKELKIKLVKRKTPCLAMELQQVCLVFLSDGSFYRLEFMYVTLYSYLKCLVFYNVNALILIG</sequence>
<reference evidence="1" key="1">
    <citation type="submission" date="2018-11" db="EMBL/GenBank/DDBJ databases">
        <authorList>
            <consortium name="Pathogen Informatics"/>
        </authorList>
    </citation>
    <scope>NUCLEOTIDE SEQUENCE</scope>
</reference>